<gene>
    <name evidence="3" type="ORF">SAMN05216201_10643</name>
</gene>
<proteinExistence type="predicted"/>
<dbReference type="RefSeq" id="WP_090310033.1">
    <property type="nucleotide sequence ID" value="NZ_FNZE01000006.1"/>
</dbReference>
<dbReference type="OrthoDB" id="7033700at2"/>
<dbReference type="AlphaFoldDB" id="A0A1H6XGQ2"/>
<reference evidence="4" key="1">
    <citation type="submission" date="2016-10" db="EMBL/GenBank/DDBJ databases">
        <authorList>
            <person name="Varghese N."/>
            <person name="Submissions S."/>
        </authorList>
    </citation>
    <scope>NUCLEOTIDE SEQUENCE [LARGE SCALE GENOMIC DNA]</scope>
    <source>
        <strain evidence="4">LMG 25967</strain>
    </source>
</reference>
<evidence type="ECO:0000259" key="2">
    <source>
        <dbReference type="PROSITE" id="PS50966"/>
    </source>
</evidence>
<evidence type="ECO:0000313" key="4">
    <source>
        <dbReference type="Proteomes" id="UP000242930"/>
    </source>
</evidence>
<dbReference type="InterPro" id="IPR007527">
    <property type="entry name" value="Znf_SWIM"/>
</dbReference>
<accession>A0A1H6XGQ2</accession>
<dbReference type="EMBL" id="FNZE01000006">
    <property type="protein sequence ID" value="SEJ24022.1"/>
    <property type="molecule type" value="Genomic_DNA"/>
</dbReference>
<dbReference type="Proteomes" id="UP000242930">
    <property type="component" value="Unassembled WGS sequence"/>
</dbReference>
<dbReference type="GO" id="GO:0008270">
    <property type="term" value="F:zinc ion binding"/>
    <property type="evidence" value="ECO:0007669"/>
    <property type="project" value="UniProtKB-KW"/>
</dbReference>
<sequence length="553" mass="58081">MLQQWLYALDDAAIADWANKGLLKRGAKALAACDSGQWTLAADAAAANIEGHTQRLGGVGFAALACDCPAFGPCHHLCAFLLGLRERLVAQAAAGDAAAEPPAPATPWLDGDAASIEQAFGAAATRRALQWLARSFEAELEEGDTGLVGQLLDPEEATVRVPRAGGLAAATCTCKAASCAHRALVVLQARQAAGSAIPQLPALGLEAPARARLAQLEDWLVALVLQGCAGVGPAFVDQGEALATELRQADLPRLGATLQGLVQLLRDDQVRRGGAAERLPDALAAVWVLARGLRREPMPRPFPELAGVHRRSYRRLGGLLLHGVGAEVWETLAGQRGFSVYFHAPESGRYFSWSESRARDLDPQWQPAAALEQARLAGIAVPALLQRGHRLECGWASADGRLSARDGTRLSVADGVAPACPADDLATPLQGLGERLRADPWQRPPQQLVRLAVGAVGALQVDRALQRWSLPLGDPSGIPFTLRGELAGFQGLACRQLQAGLAAGRVPSEVFGRLSQQGGLVVLAPISVRWAGAPGLLHLSAPRLAASRGVSHA</sequence>
<keyword evidence="1" id="KW-0862">Zinc</keyword>
<dbReference type="STRING" id="915471.SAMN05216201_10643"/>
<dbReference type="PROSITE" id="PS50966">
    <property type="entry name" value="ZF_SWIM"/>
    <property type="match status" value="1"/>
</dbReference>
<evidence type="ECO:0000313" key="3">
    <source>
        <dbReference type="EMBL" id="SEJ24022.1"/>
    </source>
</evidence>
<feature type="domain" description="SWIM-type" evidence="2">
    <location>
        <begin position="157"/>
        <end position="190"/>
    </location>
</feature>
<keyword evidence="1" id="KW-0863">Zinc-finger</keyword>
<keyword evidence="1" id="KW-0479">Metal-binding</keyword>
<name>A0A1H6XGQ2_9PSED</name>
<protein>
    <recommendedName>
        <fullName evidence="2">SWIM-type domain-containing protein</fullName>
    </recommendedName>
</protein>
<evidence type="ECO:0000256" key="1">
    <source>
        <dbReference type="PROSITE-ProRule" id="PRU00325"/>
    </source>
</evidence>
<keyword evidence="4" id="KW-1185">Reference proteome</keyword>
<organism evidence="3 4">
    <name type="scientific">Pseudomonas linyingensis</name>
    <dbReference type="NCBI Taxonomy" id="915471"/>
    <lineage>
        <taxon>Bacteria</taxon>
        <taxon>Pseudomonadati</taxon>
        <taxon>Pseudomonadota</taxon>
        <taxon>Gammaproteobacteria</taxon>
        <taxon>Pseudomonadales</taxon>
        <taxon>Pseudomonadaceae</taxon>
        <taxon>Pseudomonas</taxon>
    </lineage>
</organism>